<keyword evidence="1" id="KW-0812">Transmembrane</keyword>
<gene>
    <name evidence="2" type="ORF">ACFPO9_21145</name>
</gene>
<dbReference type="Proteomes" id="UP001596086">
    <property type="component" value="Unassembled WGS sequence"/>
</dbReference>
<sequence length="84" mass="9379">MSRLEKKWWFILVVSFMTALTTRYLLDAAGLPSLRSFQPAQFAVYLFCFFGVWRGFSFLGWLIALVVAPSLVSAAGPTPPSPHP</sequence>
<keyword evidence="1" id="KW-1133">Transmembrane helix</keyword>
<comment type="caution">
    <text evidence="2">The sequence shown here is derived from an EMBL/GenBank/DDBJ whole genome shotgun (WGS) entry which is preliminary data.</text>
</comment>
<protein>
    <submittedName>
        <fullName evidence="2">Uncharacterized protein</fullName>
    </submittedName>
</protein>
<evidence type="ECO:0000256" key="1">
    <source>
        <dbReference type="SAM" id="Phobius"/>
    </source>
</evidence>
<evidence type="ECO:0000313" key="3">
    <source>
        <dbReference type="Proteomes" id="UP001596086"/>
    </source>
</evidence>
<reference evidence="3" key="1">
    <citation type="journal article" date="2019" name="Int. J. Syst. Evol. Microbiol.">
        <title>The Global Catalogue of Microorganisms (GCM) 10K type strain sequencing project: providing services to taxonomists for standard genome sequencing and annotation.</title>
        <authorList>
            <consortium name="The Broad Institute Genomics Platform"/>
            <consortium name="The Broad Institute Genome Sequencing Center for Infectious Disease"/>
            <person name="Wu L."/>
            <person name="Ma J."/>
        </authorList>
    </citation>
    <scope>NUCLEOTIDE SEQUENCE [LARGE SCALE GENOMIC DNA]</scope>
    <source>
        <strain evidence="3">CGMCC 4.5798</strain>
    </source>
</reference>
<dbReference type="EMBL" id="JBHSMZ010000016">
    <property type="protein sequence ID" value="MFC5551031.1"/>
    <property type="molecule type" value="Genomic_DNA"/>
</dbReference>
<dbReference type="RefSeq" id="WP_379774504.1">
    <property type="nucleotide sequence ID" value="NZ_JBHSMZ010000016.1"/>
</dbReference>
<organism evidence="2 3">
    <name type="scientific">Massilia aerilata</name>
    <dbReference type="NCBI Taxonomy" id="453817"/>
    <lineage>
        <taxon>Bacteria</taxon>
        <taxon>Pseudomonadati</taxon>
        <taxon>Pseudomonadota</taxon>
        <taxon>Betaproteobacteria</taxon>
        <taxon>Burkholderiales</taxon>
        <taxon>Oxalobacteraceae</taxon>
        <taxon>Telluria group</taxon>
        <taxon>Massilia</taxon>
    </lineage>
</organism>
<feature type="transmembrane region" description="Helical" evidence="1">
    <location>
        <begin position="44"/>
        <end position="68"/>
    </location>
</feature>
<proteinExistence type="predicted"/>
<keyword evidence="1" id="KW-0472">Membrane</keyword>
<keyword evidence="3" id="KW-1185">Reference proteome</keyword>
<evidence type="ECO:0000313" key="2">
    <source>
        <dbReference type="EMBL" id="MFC5551031.1"/>
    </source>
</evidence>
<name>A0ABW0S3X4_9BURK</name>
<accession>A0ABW0S3X4</accession>